<protein>
    <recommendedName>
        <fullName evidence="7">Large ribosomal subunit protein mL42</fullName>
    </recommendedName>
</protein>
<evidence type="ECO:0000256" key="7">
    <source>
        <dbReference type="ARBA" id="ARBA00035189"/>
    </source>
</evidence>
<dbReference type="EMBL" id="GBYB01010705">
    <property type="protein sequence ID" value="JAG80472.1"/>
    <property type="molecule type" value="Transcribed_RNA"/>
</dbReference>
<reference evidence="10" key="2">
    <citation type="submission" date="2025-04" db="UniProtKB">
        <authorList>
            <consortium name="RefSeq"/>
        </authorList>
    </citation>
    <scope>IDENTIFICATION</scope>
    <source>
        <strain evidence="10">USDA-PBARC FA_bdor</strain>
        <tissue evidence="10">Whole organism</tissue>
    </source>
</reference>
<accession>A0A0C9RQC3</accession>
<accession>A0A9R1U7P3</accession>
<dbReference type="InterPro" id="IPR019346">
    <property type="entry name" value="Ribosomal_mL42"/>
</dbReference>
<evidence type="ECO:0000256" key="2">
    <source>
        <dbReference type="ARBA" id="ARBA00005556"/>
    </source>
</evidence>
<comment type="similarity">
    <text evidence="2">Belongs to the mitochondrion-specific ribosomal protein mL42 family.</text>
</comment>
<reference evidence="8" key="1">
    <citation type="submission" date="2015-01" db="EMBL/GenBank/DDBJ databases">
        <title>Transcriptome Assembly of Fopius arisanus.</title>
        <authorList>
            <person name="Geib S."/>
        </authorList>
    </citation>
    <scope>NUCLEOTIDE SEQUENCE</scope>
</reference>
<keyword evidence="5" id="KW-0496">Mitochondrion</keyword>
<evidence type="ECO:0000313" key="10">
    <source>
        <dbReference type="RefSeq" id="XP_011310171.1"/>
    </source>
</evidence>
<dbReference type="CTD" id="28977"/>
<dbReference type="GO" id="GO:0005762">
    <property type="term" value="C:mitochondrial large ribosomal subunit"/>
    <property type="evidence" value="ECO:0007669"/>
    <property type="project" value="TreeGrafter"/>
</dbReference>
<keyword evidence="3" id="KW-0809">Transit peptide</keyword>
<dbReference type="RefSeq" id="XP_011310171.1">
    <property type="nucleotide sequence ID" value="XM_011311869.1"/>
</dbReference>
<evidence type="ECO:0000256" key="1">
    <source>
        <dbReference type="ARBA" id="ARBA00004173"/>
    </source>
</evidence>
<organism evidence="8">
    <name type="scientific">Fopius arisanus</name>
    <dbReference type="NCBI Taxonomy" id="64838"/>
    <lineage>
        <taxon>Eukaryota</taxon>
        <taxon>Metazoa</taxon>
        <taxon>Ecdysozoa</taxon>
        <taxon>Arthropoda</taxon>
        <taxon>Hexapoda</taxon>
        <taxon>Insecta</taxon>
        <taxon>Pterygota</taxon>
        <taxon>Neoptera</taxon>
        <taxon>Endopterygota</taxon>
        <taxon>Hymenoptera</taxon>
        <taxon>Apocrita</taxon>
        <taxon>Ichneumonoidea</taxon>
        <taxon>Braconidae</taxon>
        <taxon>Opiinae</taxon>
        <taxon>Fopius</taxon>
    </lineage>
</organism>
<keyword evidence="6" id="KW-0687">Ribonucleoprotein</keyword>
<gene>
    <name evidence="8" type="primary">MRPL42_1</name>
    <name evidence="10" type="synonym">mRpL42</name>
    <name evidence="8" type="ORF">g.10479</name>
</gene>
<dbReference type="Pfam" id="PF10210">
    <property type="entry name" value="MRP-S32"/>
    <property type="match status" value="1"/>
</dbReference>
<evidence type="ECO:0000256" key="3">
    <source>
        <dbReference type="ARBA" id="ARBA00022946"/>
    </source>
</evidence>
<evidence type="ECO:0000256" key="6">
    <source>
        <dbReference type="ARBA" id="ARBA00023274"/>
    </source>
</evidence>
<evidence type="ECO:0000313" key="8">
    <source>
        <dbReference type="EMBL" id="JAG80472.1"/>
    </source>
</evidence>
<keyword evidence="4 10" id="KW-0689">Ribosomal protein</keyword>
<sequence length="118" mass="14014">MFSRSFLWRSIGTFGNSRVNYSGKPKELVFFIDNMAICWHPEPKFPYECSKPLPEIEKPPESVLKISEEESYKVWSPQKKVQVIAEEMARKTHTTKHIWFPRARDKRAKKTQPDRPYL</sequence>
<dbReference type="AlphaFoldDB" id="A0A0C9RQC3"/>
<dbReference type="PANTHER" id="PTHR13450">
    <property type="entry name" value="MITOCHONDRIAL 39S RIBOSOMAL PROTEIN L42"/>
    <property type="match status" value="1"/>
</dbReference>
<dbReference type="KEGG" id="fas:105270743"/>
<proteinExistence type="inferred from homology"/>
<evidence type="ECO:0000313" key="9">
    <source>
        <dbReference type="Proteomes" id="UP000694866"/>
    </source>
</evidence>
<dbReference type="Proteomes" id="UP000694866">
    <property type="component" value="Unplaced"/>
</dbReference>
<evidence type="ECO:0000256" key="5">
    <source>
        <dbReference type="ARBA" id="ARBA00023128"/>
    </source>
</evidence>
<keyword evidence="9" id="KW-1185">Reference proteome</keyword>
<dbReference type="PANTHER" id="PTHR13450:SF4">
    <property type="entry name" value="LARGE RIBOSOMAL SUBUNIT PROTEIN ML42"/>
    <property type="match status" value="1"/>
</dbReference>
<dbReference type="GeneID" id="105270743"/>
<comment type="subcellular location">
    <subcellularLocation>
        <location evidence="1">Mitochondrion</location>
    </subcellularLocation>
</comment>
<dbReference type="OrthoDB" id="1107506at2759"/>
<name>A0A0C9RQC3_9HYME</name>
<evidence type="ECO:0000256" key="4">
    <source>
        <dbReference type="ARBA" id="ARBA00022980"/>
    </source>
</evidence>